<evidence type="ECO:0000313" key="3">
    <source>
        <dbReference type="Proteomes" id="UP000005924"/>
    </source>
</evidence>
<proteinExistence type="predicted"/>
<protein>
    <submittedName>
        <fullName evidence="2">Uncharacterized protein</fullName>
    </submittedName>
</protein>
<reference evidence="2" key="2">
    <citation type="submission" date="2021-04" db="EMBL/GenBank/DDBJ databases">
        <title>A complete genome sequence for Pseudomonas syringae Cit7.</title>
        <authorList>
            <person name="Baltrus D.A."/>
        </authorList>
    </citation>
    <scope>NUCLEOTIDE SEQUENCE</scope>
    <source>
        <strain evidence="2">Cit 7</strain>
    </source>
</reference>
<keyword evidence="1" id="KW-0812">Transmembrane</keyword>
<dbReference type="EMBL" id="CP073636">
    <property type="protein sequence ID" value="QUP65205.1"/>
    <property type="molecule type" value="Genomic_DNA"/>
</dbReference>
<evidence type="ECO:0000256" key="1">
    <source>
        <dbReference type="SAM" id="Phobius"/>
    </source>
</evidence>
<sequence>MANQDLFKPSISLWQHQITIVAVGQGCWMKSVTGGVVAIAVLVIGAAFEGVIQAYQSRGRQ</sequence>
<dbReference type="Proteomes" id="UP000005924">
    <property type="component" value="Chromosome"/>
</dbReference>
<evidence type="ECO:0000313" key="2">
    <source>
        <dbReference type="EMBL" id="QUP65205.1"/>
    </source>
</evidence>
<keyword evidence="1" id="KW-1133">Transmembrane helix</keyword>
<dbReference type="RefSeq" id="WP_003354895.1">
    <property type="nucleotide sequence ID" value="NZ_CP073636.1"/>
</dbReference>
<gene>
    <name evidence="2" type="ORF">PSYCIT7_020720</name>
</gene>
<reference evidence="2" key="1">
    <citation type="journal article" date="2011" name="PLoS Pathog.">
        <title>Dynamic evolution of pathogenicity revealed by sequencing and comparative genomics of 19 Pseudomonas syringae isolates.</title>
        <authorList>
            <person name="Baltrus D.A."/>
            <person name="Nishimura M.T."/>
            <person name="Romanchuk A."/>
            <person name="Chang J.H."/>
            <person name="Mukhtar M.S."/>
            <person name="Cherkis K."/>
            <person name="Roach J."/>
            <person name="Grant S.R."/>
            <person name="Jones C.D."/>
            <person name="Dangl J.L."/>
        </authorList>
    </citation>
    <scope>NUCLEOTIDE SEQUENCE</scope>
    <source>
        <strain evidence="2">Cit 7</strain>
    </source>
</reference>
<feature type="transmembrane region" description="Helical" evidence="1">
    <location>
        <begin position="32"/>
        <end position="52"/>
    </location>
</feature>
<dbReference type="AlphaFoldDB" id="A0A8T8LUS2"/>
<name>A0A8T8LUS2_PSESX</name>
<keyword evidence="1" id="KW-0472">Membrane</keyword>
<organism evidence="2 3">
    <name type="scientific">Pseudomonas syringae Cit 7</name>
    <dbReference type="NCBI Taxonomy" id="629264"/>
    <lineage>
        <taxon>Bacteria</taxon>
        <taxon>Pseudomonadati</taxon>
        <taxon>Pseudomonadota</taxon>
        <taxon>Gammaproteobacteria</taxon>
        <taxon>Pseudomonadales</taxon>
        <taxon>Pseudomonadaceae</taxon>
        <taxon>Pseudomonas</taxon>
        <taxon>Pseudomonas syringae</taxon>
    </lineage>
</organism>
<accession>A0A8T8LUS2</accession>